<dbReference type="Proteomes" id="UP000035740">
    <property type="component" value="Unassembled WGS sequence"/>
</dbReference>
<evidence type="ECO:0000313" key="1">
    <source>
        <dbReference type="EMBL" id="KMS97556.1"/>
    </source>
</evidence>
<gene>
    <name evidence="1" type="ORF">BVRB_5g125800</name>
</gene>
<organism evidence="1 2">
    <name type="scientific">Beta vulgaris subsp. vulgaris</name>
    <name type="common">Beet</name>
    <dbReference type="NCBI Taxonomy" id="3555"/>
    <lineage>
        <taxon>Eukaryota</taxon>
        <taxon>Viridiplantae</taxon>
        <taxon>Streptophyta</taxon>
        <taxon>Embryophyta</taxon>
        <taxon>Tracheophyta</taxon>
        <taxon>Spermatophyta</taxon>
        <taxon>Magnoliopsida</taxon>
        <taxon>eudicotyledons</taxon>
        <taxon>Gunneridae</taxon>
        <taxon>Pentapetalae</taxon>
        <taxon>Caryophyllales</taxon>
        <taxon>Chenopodiaceae</taxon>
        <taxon>Betoideae</taxon>
        <taxon>Beta</taxon>
    </lineage>
</organism>
<reference evidence="1 2" key="1">
    <citation type="journal article" date="2014" name="Nature">
        <title>The genome of the recently domesticated crop plant sugar beet (Beta vulgaris).</title>
        <authorList>
            <person name="Dohm J.C."/>
            <person name="Minoche A.E."/>
            <person name="Holtgrawe D."/>
            <person name="Capella-Gutierrez S."/>
            <person name="Zakrzewski F."/>
            <person name="Tafer H."/>
            <person name="Rupp O."/>
            <person name="Sorensen T.R."/>
            <person name="Stracke R."/>
            <person name="Reinhardt R."/>
            <person name="Goesmann A."/>
            <person name="Kraft T."/>
            <person name="Schulz B."/>
            <person name="Stadler P.F."/>
            <person name="Schmidt T."/>
            <person name="Gabaldon T."/>
            <person name="Lehrach H."/>
            <person name="Weisshaar B."/>
            <person name="Himmelbauer H."/>
        </authorList>
    </citation>
    <scope>NUCLEOTIDE SEQUENCE [LARGE SCALE GENOMIC DNA]</scope>
    <source>
        <tissue evidence="1">Taproot</tissue>
    </source>
</reference>
<accession>A0A0J8B9D8</accession>
<protein>
    <submittedName>
        <fullName evidence="1">Uncharacterized protein</fullName>
    </submittedName>
</protein>
<dbReference type="Gramene" id="KMS97556">
    <property type="protein sequence ID" value="KMS97556"/>
    <property type="gene ID" value="BVRB_5g125800"/>
</dbReference>
<keyword evidence="2" id="KW-1185">Reference proteome</keyword>
<sequence>MKDKLYPKTETVSIGYSGFPASKLQVNSEKNSNVRDQHGLLEFRKMEVESGDSNFQGQGSLGSFTQKM</sequence>
<dbReference type="EMBL" id="KQ090305">
    <property type="protein sequence ID" value="KMS97556.1"/>
    <property type="molecule type" value="Genomic_DNA"/>
</dbReference>
<dbReference type="AlphaFoldDB" id="A0A0J8B9D8"/>
<evidence type="ECO:0000313" key="2">
    <source>
        <dbReference type="Proteomes" id="UP000035740"/>
    </source>
</evidence>
<proteinExistence type="predicted"/>
<name>A0A0J8B9D8_BETVV</name>